<keyword evidence="1" id="KW-0175">Coiled coil</keyword>
<feature type="compositionally biased region" description="Polar residues" evidence="2">
    <location>
        <begin position="24"/>
        <end position="34"/>
    </location>
</feature>
<evidence type="ECO:0000259" key="3">
    <source>
        <dbReference type="PROSITE" id="PS50006"/>
    </source>
</evidence>
<feature type="region of interest" description="Disordered" evidence="2">
    <location>
        <begin position="1"/>
        <end position="34"/>
    </location>
</feature>
<proteinExistence type="predicted"/>
<feature type="domain" description="FHA" evidence="3">
    <location>
        <begin position="28"/>
        <end position="78"/>
    </location>
</feature>
<feature type="compositionally biased region" description="Low complexity" evidence="2">
    <location>
        <begin position="217"/>
        <end position="228"/>
    </location>
</feature>
<reference evidence="4" key="1">
    <citation type="submission" date="2018-06" db="EMBL/GenBank/DDBJ databases">
        <authorList>
            <person name="Zhirakovskaya E."/>
        </authorList>
    </citation>
    <scope>NUCLEOTIDE SEQUENCE</scope>
</reference>
<dbReference type="SUPFAM" id="SSF49879">
    <property type="entry name" value="SMAD/FHA domain"/>
    <property type="match status" value="1"/>
</dbReference>
<accession>A0A3B0ZIX7</accession>
<sequence>MPIDLTIVKSPETASNENPRHTFSENGGSIGRGTNNAWVLDDPEKYMSSVHARIDYENGQYTLTDLSTNGTFVNGSMEPLGNGNKVALNEGDRFGISDYEFAIAIREADLASATPFAAANSSDSFAASPFPQNDPFAPPAANYMPSQVETPHFGNTETDPLALLDKASTSAATQEEAFFSNTFANNGDALNDAVQWPNATTENNLIPDNWDDDLSDHASPPAAAPDSSMVNSTALTALENQCRTLKERNKQLSTELAMLKKTLSEQATGSQQANRTATLQDATLIEAMGLTKWNLNDDKVIHINGIAGQMVRETMEGMMQVLSFKKKIKEEFRINVTTIQPIENNPLKFSANIEDAMENMFIKENDAYKAPLDALREGFQGIYDHQVAVMAGMQAAFRGMLERLDPETLEQRFEKYKKPGVIQLGMKRKHWESYKDYHAEMTENLDNSFQHLFGYDFVQAYEEQMQRLVAARKPS</sequence>
<dbReference type="InterPro" id="IPR000253">
    <property type="entry name" value="FHA_dom"/>
</dbReference>
<evidence type="ECO:0000313" key="4">
    <source>
        <dbReference type="EMBL" id="VAW89030.1"/>
    </source>
</evidence>
<dbReference type="EMBL" id="UOFQ01000119">
    <property type="protein sequence ID" value="VAW89030.1"/>
    <property type="molecule type" value="Genomic_DNA"/>
</dbReference>
<feature type="region of interest" description="Disordered" evidence="2">
    <location>
        <begin position="200"/>
        <end position="229"/>
    </location>
</feature>
<dbReference type="Gene3D" id="2.60.200.20">
    <property type="match status" value="1"/>
</dbReference>
<dbReference type="AlphaFoldDB" id="A0A3B0ZIX7"/>
<dbReference type="Pfam" id="PF00498">
    <property type="entry name" value="FHA"/>
    <property type="match status" value="1"/>
</dbReference>
<organism evidence="4">
    <name type="scientific">hydrothermal vent metagenome</name>
    <dbReference type="NCBI Taxonomy" id="652676"/>
    <lineage>
        <taxon>unclassified sequences</taxon>
        <taxon>metagenomes</taxon>
        <taxon>ecological metagenomes</taxon>
    </lineage>
</organism>
<dbReference type="InterPro" id="IPR046883">
    <property type="entry name" value="T6SS_FHA_C"/>
</dbReference>
<dbReference type="SMART" id="SM00240">
    <property type="entry name" value="FHA"/>
    <property type="match status" value="1"/>
</dbReference>
<gene>
    <name evidence="4" type="ORF">MNBD_GAMMA17-1818</name>
</gene>
<dbReference type="PROSITE" id="PS50006">
    <property type="entry name" value="FHA_DOMAIN"/>
    <property type="match status" value="1"/>
</dbReference>
<evidence type="ECO:0000256" key="2">
    <source>
        <dbReference type="SAM" id="MobiDB-lite"/>
    </source>
</evidence>
<dbReference type="Pfam" id="PF20232">
    <property type="entry name" value="T6SS_FHA_C"/>
    <property type="match status" value="1"/>
</dbReference>
<dbReference type="NCBIfam" id="TIGR03354">
    <property type="entry name" value="VI_FHA"/>
    <property type="match status" value="1"/>
</dbReference>
<dbReference type="CDD" id="cd00060">
    <property type="entry name" value="FHA"/>
    <property type="match status" value="1"/>
</dbReference>
<dbReference type="InterPro" id="IPR017735">
    <property type="entry name" value="T6SS_FHA"/>
</dbReference>
<feature type="coiled-coil region" evidence="1">
    <location>
        <begin position="235"/>
        <end position="262"/>
    </location>
</feature>
<protein>
    <recommendedName>
        <fullName evidence="3">FHA domain-containing protein</fullName>
    </recommendedName>
</protein>
<evidence type="ECO:0000256" key="1">
    <source>
        <dbReference type="SAM" id="Coils"/>
    </source>
</evidence>
<name>A0A3B0ZIX7_9ZZZZ</name>
<dbReference type="InterPro" id="IPR008984">
    <property type="entry name" value="SMAD_FHA_dom_sf"/>
</dbReference>